<keyword evidence="1" id="KW-0732">Signal</keyword>
<feature type="non-terminal residue" evidence="2">
    <location>
        <position position="1"/>
    </location>
</feature>
<keyword evidence="3" id="KW-1185">Reference proteome</keyword>
<proteinExistence type="predicted"/>
<reference evidence="2" key="1">
    <citation type="submission" date="2021-06" db="EMBL/GenBank/DDBJ databases">
        <authorList>
            <person name="Kallberg Y."/>
            <person name="Tangrot J."/>
            <person name="Rosling A."/>
        </authorList>
    </citation>
    <scope>NUCLEOTIDE SEQUENCE</scope>
    <source>
        <strain evidence="2">FL130A</strain>
    </source>
</reference>
<feature type="signal peptide" evidence="1">
    <location>
        <begin position="1"/>
        <end position="22"/>
    </location>
</feature>
<name>A0A9N9NUB1_9GLOM</name>
<evidence type="ECO:0000313" key="3">
    <source>
        <dbReference type="Proteomes" id="UP000789508"/>
    </source>
</evidence>
<dbReference type="AlphaFoldDB" id="A0A9N9NUB1"/>
<comment type="caution">
    <text evidence="2">The sequence shown here is derived from an EMBL/GenBank/DDBJ whole genome shotgun (WGS) entry which is preliminary data.</text>
</comment>
<feature type="non-terminal residue" evidence="2">
    <location>
        <position position="77"/>
    </location>
</feature>
<dbReference type="EMBL" id="CAJVPS010053346">
    <property type="protein sequence ID" value="CAG8772453.1"/>
    <property type="molecule type" value="Genomic_DNA"/>
</dbReference>
<gene>
    <name evidence="2" type="ORF">ALEPTO_LOCUS14222</name>
</gene>
<protein>
    <submittedName>
        <fullName evidence="2">11583_t:CDS:1</fullName>
    </submittedName>
</protein>
<feature type="chain" id="PRO_5040366299" evidence="1">
    <location>
        <begin position="23"/>
        <end position="77"/>
    </location>
</feature>
<evidence type="ECO:0000256" key="1">
    <source>
        <dbReference type="SAM" id="SignalP"/>
    </source>
</evidence>
<sequence>LCSISSVLISVVIVALVGIPKGVDNSWLTSVQACGTTVISVSSAVSKAFLLDGQVRFEIWKSKGVLVIVQQAMGLVL</sequence>
<evidence type="ECO:0000313" key="2">
    <source>
        <dbReference type="EMBL" id="CAG8772453.1"/>
    </source>
</evidence>
<accession>A0A9N9NUB1</accession>
<dbReference type="Proteomes" id="UP000789508">
    <property type="component" value="Unassembled WGS sequence"/>
</dbReference>
<organism evidence="2 3">
    <name type="scientific">Ambispora leptoticha</name>
    <dbReference type="NCBI Taxonomy" id="144679"/>
    <lineage>
        <taxon>Eukaryota</taxon>
        <taxon>Fungi</taxon>
        <taxon>Fungi incertae sedis</taxon>
        <taxon>Mucoromycota</taxon>
        <taxon>Glomeromycotina</taxon>
        <taxon>Glomeromycetes</taxon>
        <taxon>Archaeosporales</taxon>
        <taxon>Ambisporaceae</taxon>
        <taxon>Ambispora</taxon>
    </lineage>
</organism>